<reference evidence="2 3" key="1">
    <citation type="submission" date="2012-12" db="EMBL/GenBank/DDBJ databases">
        <title>The Genome Sequence of Bacillus cereus VD021.</title>
        <authorList>
            <consortium name="The Broad Institute Genome Sequencing Platform"/>
            <consortium name="The Broad Institute Genome Sequencing Center for Infectious Disease"/>
            <person name="Feldgarden M."/>
            <person name="Van der Auwera G.A."/>
            <person name="Mahillon J."/>
            <person name="Duprez V."/>
            <person name="Timmery S."/>
            <person name="Mattelet C."/>
            <person name="Dierick K."/>
            <person name="Sun M."/>
            <person name="Yu Z."/>
            <person name="Zhu L."/>
            <person name="Hu X."/>
            <person name="Shank E.B."/>
            <person name="Swiecicka I."/>
            <person name="Hansen B.M."/>
            <person name="Andrup L."/>
            <person name="Walker B."/>
            <person name="Young S.K."/>
            <person name="Zeng Q."/>
            <person name="Gargeya S."/>
            <person name="Fitzgerald M."/>
            <person name="Haas B."/>
            <person name="Abouelleil A."/>
            <person name="Alvarado L."/>
            <person name="Arachchi H.M."/>
            <person name="Berlin A.M."/>
            <person name="Chapman S.B."/>
            <person name="Dewar J."/>
            <person name="Goldberg J."/>
            <person name="Griggs A."/>
            <person name="Gujja S."/>
            <person name="Hansen M."/>
            <person name="Howarth C."/>
            <person name="Imamovic A."/>
            <person name="Larimer J."/>
            <person name="McCowan C."/>
            <person name="Murphy C."/>
            <person name="Neiman D."/>
            <person name="Pearson M."/>
            <person name="Priest M."/>
            <person name="Roberts A."/>
            <person name="Saif S."/>
            <person name="Shea T."/>
            <person name="Sisk P."/>
            <person name="Sykes S."/>
            <person name="Wortman J."/>
            <person name="Nusbaum C."/>
            <person name="Birren B."/>
        </authorList>
    </citation>
    <scope>NUCLEOTIDE SEQUENCE [LARGE SCALE GENOMIC DNA]</scope>
    <source>
        <strain evidence="2 3">VD021</strain>
    </source>
</reference>
<feature type="transmembrane region" description="Helical" evidence="1">
    <location>
        <begin position="12"/>
        <end position="29"/>
    </location>
</feature>
<feature type="transmembrane region" description="Helical" evidence="1">
    <location>
        <begin position="35"/>
        <end position="62"/>
    </location>
</feature>
<protein>
    <submittedName>
        <fullName evidence="2">Uncharacterized protein</fullName>
    </submittedName>
</protein>
<organism evidence="2 3">
    <name type="scientific">Bacillus cereus VD021</name>
    <dbReference type="NCBI Taxonomy" id="1053224"/>
    <lineage>
        <taxon>Bacteria</taxon>
        <taxon>Bacillati</taxon>
        <taxon>Bacillota</taxon>
        <taxon>Bacilli</taxon>
        <taxon>Bacillales</taxon>
        <taxon>Bacillaceae</taxon>
        <taxon>Bacillus</taxon>
        <taxon>Bacillus cereus group</taxon>
    </lineage>
</organism>
<comment type="caution">
    <text evidence="2">The sequence shown here is derived from an EMBL/GenBank/DDBJ whole genome shotgun (WGS) entry which is preliminary data.</text>
</comment>
<keyword evidence="1" id="KW-1133">Transmembrane helix</keyword>
<evidence type="ECO:0000313" key="3">
    <source>
        <dbReference type="Proteomes" id="UP000014040"/>
    </source>
</evidence>
<keyword evidence="1" id="KW-0812">Transmembrane</keyword>
<dbReference type="HOGENOM" id="CLU_2803293_0_0_9"/>
<sequence length="67" mass="8225">MKELFTILRKRIVTIFAITFVYIIHFTIYKKRVAVYFYTFFNSLTHLHIICTLSLFLLMYLLRDTLR</sequence>
<dbReference type="Proteomes" id="UP000014040">
    <property type="component" value="Unassembled WGS sequence"/>
</dbReference>
<gene>
    <name evidence="2" type="ORF">IIC_04300</name>
</gene>
<proteinExistence type="predicted"/>
<name>R8HFY7_BACCE</name>
<evidence type="ECO:0000256" key="1">
    <source>
        <dbReference type="SAM" id="Phobius"/>
    </source>
</evidence>
<keyword evidence="1" id="KW-0472">Membrane</keyword>
<evidence type="ECO:0000313" key="2">
    <source>
        <dbReference type="EMBL" id="EOO71784.1"/>
    </source>
</evidence>
<accession>R8HFY7</accession>
<dbReference type="EMBL" id="AHES01000040">
    <property type="protein sequence ID" value="EOO71784.1"/>
    <property type="molecule type" value="Genomic_DNA"/>
</dbReference>
<dbReference type="AlphaFoldDB" id="R8HFY7"/>